<dbReference type="EMBL" id="NBNE01000749">
    <property type="protein sequence ID" value="OWZ17467.1"/>
    <property type="molecule type" value="Genomic_DNA"/>
</dbReference>
<organism evidence="2 3">
    <name type="scientific">Phytophthora megakarya</name>
    <dbReference type="NCBI Taxonomy" id="4795"/>
    <lineage>
        <taxon>Eukaryota</taxon>
        <taxon>Sar</taxon>
        <taxon>Stramenopiles</taxon>
        <taxon>Oomycota</taxon>
        <taxon>Peronosporomycetes</taxon>
        <taxon>Peronosporales</taxon>
        <taxon>Peronosporaceae</taxon>
        <taxon>Phytophthora</taxon>
    </lineage>
</organism>
<keyword evidence="3" id="KW-1185">Reference proteome</keyword>
<dbReference type="AlphaFoldDB" id="A0A225WKE4"/>
<dbReference type="InterPro" id="IPR052579">
    <property type="entry name" value="Zinc_finger_SWIM"/>
</dbReference>
<dbReference type="Pfam" id="PF21056">
    <property type="entry name" value="ZSWIM1-3_RNaseH-like"/>
    <property type="match status" value="1"/>
</dbReference>
<dbReference type="InterPro" id="IPR048324">
    <property type="entry name" value="ZSWIM1-3_RNaseH-like"/>
</dbReference>
<evidence type="ECO:0000259" key="1">
    <source>
        <dbReference type="Pfam" id="PF21056"/>
    </source>
</evidence>
<evidence type="ECO:0000313" key="3">
    <source>
        <dbReference type="Proteomes" id="UP000198211"/>
    </source>
</evidence>
<gene>
    <name evidence="2" type="ORF">PHMEG_0008588</name>
</gene>
<dbReference type="STRING" id="4795.A0A225WKE4"/>
<accession>A0A225WKE4</accession>
<proteinExistence type="predicted"/>
<protein>
    <recommendedName>
        <fullName evidence="1">ZSWIM1/3 RNaseH-like domain-containing protein</fullName>
    </recommendedName>
</protein>
<sequence length="138" mass="15808">MAKVLSLAVQQPIYGESVLLRTIERTITGFDMRRVTDPGILEFVDELAQAGAKPKLILQYLQDTSGKLVELRGLHNLVQRMKAKRRSQCTVEDRLEAVLRTFCSYRGNQTSIFVDDTKTTQIITLQTRQMKRFFVAFP</sequence>
<feature type="domain" description="ZSWIM1/3 RNaseH-like" evidence="1">
    <location>
        <begin position="101"/>
        <end position="138"/>
    </location>
</feature>
<evidence type="ECO:0000313" key="2">
    <source>
        <dbReference type="EMBL" id="OWZ17467.1"/>
    </source>
</evidence>
<comment type="caution">
    <text evidence="2">The sequence shown here is derived from an EMBL/GenBank/DDBJ whole genome shotgun (WGS) entry which is preliminary data.</text>
</comment>
<reference evidence="3" key="1">
    <citation type="submission" date="2017-03" db="EMBL/GenBank/DDBJ databases">
        <title>Phytopthora megakarya and P. palmivora, two closely related causual agents of cacao black pod achieved similar genome size and gene model numbers by different mechanisms.</title>
        <authorList>
            <person name="Ali S."/>
            <person name="Shao J."/>
            <person name="Larry D.J."/>
            <person name="Kronmiller B."/>
            <person name="Shen D."/>
            <person name="Strem M.D."/>
            <person name="Melnick R.L."/>
            <person name="Guiltinan M.J."/>
            <person name="Tyler B.M."/>
            <person name="Meinhardt L.W."/>
            <person name="Bailey B.A."/>
        </authorList>
    </citation>
    <scope>NUCLEOTIDE SEQUENCE [LARGE SCALE GENOMIC DNA]</scope>
    <source>
        <strain evidence="3">zdho120</strain>
    </source>
</reference>
<dbReference type="PANTHER" id="PTHR31569">
    <property type="entry name" value="SWIM-TYPE DOMAIN-CONTAINING PROTEIN"/>
    <property type="match status" value="1"/>
</dbReference>
<dbReference type="OrthoDB" id="123859at2759"/>
<name>A0A225WKE4_9STRA</name>
<dbReference type="PANTHER" id="PTHR31569:SF4">
    <property type="entry name" value="SWIM-TYPE DOMAIN-CONTAINING PROTEIN"/>
    <property type="match status" value="1"/>
</dbReference>
<dbReference type="Proteomes" id="UP000198211">
    <property type="component" value="Unassembled WGS sequence"/>
</dbReference>